<dbReference type="EMBL" id="JACOOR010000001">
    <property type="protein sequence ID" value="MBC5658550.1"/>
    <property type="molecule type" value="Genomic_DNA"/>
</dbReference>
<evidence type="ECO:0000313" key="8">
    <source>
        <dbReference type="Proteomes" id="UP000649345"/>
    </source>
</evidence>
<dbReference type="InterPro" id="IPR051798">
    <property type="entry name" value="Class-II_PLP-Dep_Aminotrans"/>
</dbReference>
<organism evidence="7 8">
    <name type="scientific">Anaerosacchariphilus hominis</name>
    <dbReference type="NCBI Taxonomy" id="2763017"/>
    <lineage>
        <taxon>Bacteria</taxon>
        <taxon>Bacillati</taxon>
        <taxon>Bacillota</taxon>
        <taxon>Clostridia</taxon>
        <taxon>Lachnospirales</taxon>
        <taxon>Lachnospiraceae</taxon>
        <taxon>Anaerosacchariphilus</taxon>
    </lineage>
</organism>
<gene>
    <name evidence="7" type="ORF">H8S44_01955</name>
</gene>
<evidence type="ECO:0000256" key="5">
    <source>
        <dbReference type="ARBA" id="ARBA00037974"/>
    </source>
</evidence>
<dbReference type="NCBIfam" id="TIGR04350">
    <property type="entry name" value="C_S_lyase_PatB"/>
    <property type="match status" value="1"/>
</dbReference>
<evidence type="ECO:0000259" key="6">
    <source>
        <dbReference type="Pfam" id="PF00155"/>
    </source>
</evidence>
<dbReference type="AlphaFoldDB" id="A0A923LAA4"/>
<comment type="cofactor">
    <cofactor evidence="1">
        <name>pyridoxal 5'-phosphate</name>
        <dbReference type="ChEBI" id="CHEBI:597326"/>
    </cofactor>
</comment>
<comment type="similarity">
    <text evidence="5">Belongs to the class-II pyridoxal-phosphate-dependent aminotransferase family. MalY/PatB cystathionine beta-lyase subfamily.</text>
</comment>
<reference evidence="7" key="1">
    <citation type="submission" date="2020-08" db="EMBL/GenBank/DDBJ databases">
        <title>Genome public.</title>
        <authorList>
            <person name="Liu C."/>
            <person name="Sun Q."/>
        </authorList>
    </citation>
    <scope>NUCLEOTIDE SEQUENCE</scope>
    <source>
        <strain evidence="7">NSJ-68</strain>
    </source>
</reference>
<dbReference type="PANTHER" id="PTHR43525:SF1">
    <property type="entry name" value="PROTEIN MALY"/>
    <property type="match status" value="1"/>
</dbReference>
<dbReference type="InterPro" id="IPR015421">
    <property type="entry name" value="PyrdxlP-dep_Trfase_major"/>
</dbReference>
<dbReference type="CDD" id="cd00609">
    <property type="entry name" value="AAT_like"/>
    <property type="match status" value="1"/>
</dbReference>
<dbReference type="Proteomes" id="UP000649345">
    <property type="component" value="Unassembled WGS sequence"/>
</dbReference>
<dbReference type="RefSeq" id="WP_186872747.1">
    <property type="nucleotide sequence ID" value="NZ_JACOOR010000001.1"/>
</dbReference>
<dbReference type="PANTHER" id="PTHR43525">
    <property type="entry name" value="PROTEIN MALY"/>
    <property type="match status" value="1"/>
</dbReference>
<keyword evidence="8" id="KW-1185">Reference proteome</keyword>
<keyword evidence="7" id="KW-0808">Transferase</keyword>
<dbReference type="Gene3D" id="3.90.1150.10">
    <property type="entry name" value="Aspartate Aminotransferase, domain 1"/>
    <property type="match status" value="1"/>
</dbReference>
<keyword evidence="7" id="KW-0032">Aminotransferase</keyword>
<comment type="caution">
    <text evidence="7">The sequence shown here is derived from an EMBL/GenBank/DDBJ whole genome shotgun (WGS) entry which is preliminary data.</text>
</comment>
<name>A0A923LAA4_9FIRM</name>
<dbReference type="InterPro" id="IPR004839">
    <property type="entry name" value="Aminotransferase_I/II_large"/>
</dbReference>
<accession>A0A923LAA4</accession>
<sequence length="394" mass="44450">MSRKIYDFDEPISRVGKNSAKWGEEYIGSGSDMLLPFWVADTDFRAPDEVNEALRACVDHGIYGYVRPSASCLQAAASWQQRRHSFQARPEWITVTPGIDCAMATAVQAFTEPGDKILINTPIYDPFFGVIEKNDRVTVDSPMVLTNGRYEFDWTDFEAKVRDCRMWMFCNPQNPEGRCFTEEELRKAGEICGRYGVLMLSDEIHGDIVYDGRKHIPLASLSEEFCRRTIICTSPSKIFSVAGTAASVIFIGNETLRDQFRAALSKNSPGVSCLSLVAMEAAYTNGDDYADQLVAYLQGNRDYILDYLRKYLPQIKPIFPEAMFLAWLDCSGLGLKAEELQSFFQKAGVRLSMGDAYRERSGQFVRLNFGCTRKTLTAGLERIRMAVEKLTKDN</sequence>
<dbReference type="InterPro" id="IPR015422">
    <property type="entry name" value="PyrdxlP-dep_Trfase_small"/>
</dbReference>
<dbReference type="InterPro" id="IPR015424">
    <property type="entry name" value="PyrdxlP-dep_Trfase"/>
</dbReference>
<keyword evidence="3" id="KW-0663">Pyridoxal phosphate</keyword>
<evidence type="ECO:0000313" key="7">
    <source>
        <dbReference type="EMBL" id="MBC5658550.1"/>
    </source>
</evidence>
<dbReference type="Gene3D" id="3.40.640.10">
    <property type="entry name" value="Type I PLP-dependent aspartate aminotransferase-like (Major domain)"/>
    <property type="match status" value="1"/>
</dbReference>
<dbReference type="Pfam" id="PF00155">
    <property type="entry name" value="Aminotran_1_2"/>
    <property type="match status" value="1"/>
</dbReference>
<evidence type="ECO:0000256" key="4">
    <source>
        <dbReference type="ARBA" id="ARBA00023239"/>
    </source>
</evidence>
<keyword evidence="4" id="KW-0456">Lyase</keyword>
<evidence type="ECO:0000256" key="3">
    <source>
        <dbReference type="ARBA" id="ARBA00022898"/>
    </source>
</evidence>
<dbReference type="GO" id="GO:0008483">
    <property type="term" value="F:transaminase activity"/>
    <property type="evidence" value="ECO:0007669"/>
    <property type="project" value="UniProtKB-KW"/>
</dbReference>
<dbReference type="GO" id="GO:0047804">
    <property type="term" value="F:cysteine-S-conjugate beta-lyase activity"/>
    <property type="evidence" value="ECO:0007669"/>
    <property type="project" value="UniProtKB-EC"/>
</dbReference>
<dbReference type="EC" id="4.4.1.13" evidence="2"/>
<protein>
    <recommendedName>
        <fullName evidence="2">cysteine-S-conjugate beta-lyase</fullName>
        <ecNumber evidence="2">4.4.1.13</ecNumber>
    </recommendedName>
</protein>
<dbReference type="InterPro" id="IPR027619">
    <property type="entry name" value="C-S_lyase_PatB-like"/>
</dbReference>
<evidence type="ECO:0000256" key="1">
    <source>
        <dbReference type="ARBA" id="ARBA00001933"/>
    </source>
</evidence>
<dbReference type="SUPFAM" id="SSF53383">
    <property type="entry name" value="PLP-dependent transferases"/>
    <property type="match status" value="1"/>
</dbReference>
<feature type="domain" description="Aminotransferase class I/classII large" evidence="6">
    <location>
        <begin position="55"/>
        <end position="383"/>
    </location>
</feature>
<dbReference type="GO" id="GO:0030170">
    <property type="term" value="F:pyridoxal phosphate binding"/>
    <property type="evidence" value="ECO:0007669"/>
    <property type="project" value="InterPro"/>
</dbReference>
<proteinExistence type="inferred from homology"/>
<evidence type="ECO:0000256" key="2">
    <source>
        <dbReference type="ARBA" id="ARBA00012224"/>
    </source>
</evidence>